<protein>
    <submittedName>
        <fullName evidence="2">Uncharacterized protein</fullName>
    </submittedName>
</protein>
<evidence type="ECO:0000256" key="1">
    <source>
        <dbReference type="SAM" id="Phobius"/>
    </source>
</evidence>
<feature type="transmembrane region" description="Helical" evidence="1">
    <location>
        <begin position="12"/>
        <end position="38"/>
    </location>
</feature>
<keyword evidence="1" id="KW-0472">Membrane</keyword>
<evidence type="ECO:0000313" key="2">
    <source>
        <dbReference type="EMBL" id="KKQ39669.1"/>
    </source>
</evidence>
<dbReference type="STRING" id="1619036.US58_C0030G0010"/>
<organism evidence="2 3">
    <name type="scientific">Candidatus Magasanikbacteria bacterium GW2011_GWA2_37_8</name>
    <dbReference type="NCBI Taxonomy" id="1619036"/>
    <lineage>
        <taxon>Bacteria</taxon>
        <taxon>Candidatus Magasanikiibacteriota</taxon>
    </lineage>
</organism>
<name>A0A0G0JS00_9BACT</name>
<accession>A0A0G0JS00</accession>
<dbReference type="Pfam" id="PF13644">
    <property type="entry name" value="DKNYY"/>
    <property type="match status" value="1"/>
</dbReference>
<dbReference type="AlphaFoldDB" id="A0A0G0JS00"/>
<dbReference type="Proteomes" id="UP000034333">
    <property type="component" value="Unassembled WGS sequence"/>
</dbReference>
<dbReference type="InterPro" id="IPR027375">
    <property type="entry name" value="DKNYY"/>
</dbReference>
<proteinExistence type="predicted"/>
<keyword evidence="1" id="KW-1133">Transmembrane helix</keyword>
<keyword evidence="1" id="KW-0812">Transmembrane</keyword>
<sequence length="325" mass="37338">MKNYFKGKKRYIILTILAIPIVIFFLYIIIIVSAFAFADCNSIIAKLNFQNEKHIILHEQTCFVDPDEDINGVTWNFYKDGIFHTTQVGRFIVGTYNQYPEYKNGRSDNFFGPDTKITLELNSGDKYCYVPYKNTIEPWSEDCTWEAMRKIQVNTSTNYKNIKKEIPYKYMPDDVNQEQIKKIEGGVIMDDANVYIYKEIEYGFGYVKIESADPTTFQFVGNCSCFGIYCSYYFKDKNSVYLDGVKSDIDTNTFEYYGLYGSSPASSYAKDKDKVVYGCGTVISRAESKSFKVLNKGYAKDDNHVYLNGEIVEGVIPSTFVLPVN</sequence>
<evidence type="ECO:0000313" key="3">
    <source>
        <dbReference type="Proteomes" id="UP000034333"/>
    </source>
</evidence>
<dbReference type="EMBL" id="LBTN01000030">
    <property type="protein sequence ID" value="KKQ39669.1"/>
    <property type="molecule type" value="Genomic_DNA"/>
</dbReference>
<reference evidence="2 3" key="1">
    <citation type="journal article" date="2015" name="Nature">
        <title>rRNA introns, odd ribosomes, and small enigmatic genomes across a large radiation of phyla.</title>
        <authorList>
            <person name="Brown C.T."/>
            <person name="Hug L.A."/>
            <person name="Thomas B.C."/>
            <person name="Sharon I."/>
            <person name="Castelle C.J."/>
            <person name="Singh A."/>
            <person name="Wilkins M.J."/>
            <person name="Williams K.H."/>
            <person name="Banfield J.F."/>
        </authorList>
    </citation>
    <scope>NUCLEOTIDE SEQUENCE [LARGE SCALE GENOMIC DNA]</scope>
</reference>
<gene>
    <name evidence="2" type="ORF">US58_C0030G0010</name>
</gene>
<comment type="caution">
    <text evidence="2">The sequence shown here is derived from an EMBL/GenBank/DDBJ whole genome shotgun (WGS) entry which is preliminary data.</text>
</comment>